<evidence type="ECO:0000313" key="1">
    <source>
        <dbReference type="EMBL" id="KAJ7697597.1"/>
    </source>
</evidence>
<dbReference type="EMBL" id="JARKIE010000029">
    <property type="protein sequence ID" value="KAJ7697597.1"/>
    <property type="molecule type" value="Genomic_DNA"/>
</dbReference>
<dbReference type="AlphaFoldDB" id="A0AAD7GM92"/>
<dbReference type="Proteomes" id="UP001221757">
    <property type="component" value="Unassembled WGS sequence"/>
</dbReference>
<protein>
    <submittedName>
        <fullName evidence="1">Uncharacterized protein</fullName>
    </submittedName>
</protein>
<proteinExistence type="predicted"/>
<reference evidence="1" key="1">
    <citation type="submission" date="2023-03" db="EMBL/GenBank/DDBJ databases">
        <title>Massive genome expansion in bonnet fungi (Mycena s.s.) driven by repeated elements and novel gene families across ecological guilds.</title>
        <authorList>
            <consortium name="Lawrence Berkeley National Laboratory"/>
            <person name="Harder C.B."/>
            <person name="Miyauchi S."/>
            <person name="Viragh M."/>
            <person name="Kuo A."/>
            <person name="Thoen E."/>
            <person name="Andreopoulos B."/>
            <person name="Lu D."/>
            <person name="Skrede I."/>
            <person name="Drula E."/>
            <person name="Henrissat B."/>
            <person name="Morin E."/>
            <person name="Kohler A."/>
            <person name="Barry K."/>
            <person name="LaButti K."/>
            <person name="Morin E."/>
            <person name="Salamov A."/>
            <person name="Lipzen A."/>
            <person name="Mereny Z."/>
            <person name="Hegedus B."/>
            <person name="Baldrian P."/>
            <person name="Stursova M."/>
            <person name="Weitz H."/>
            <person name="Taylor A."/>
            <person name="Grigoriev I.V."/>
            <person name="Nagy L.G."/>
            <person name="Martin F."/>
            <person name="Kauserud H."/>
        </authorList>
    </citation>
    <scope>NUCLEOTIDE SEQUENCE</scope>
    <source>
        <strain evidence="1">CBHHK067</strain>
    </source>
</reference>
<gene>
    <name evidence="1" type="ORF">B0H17DRAFT_1328798</name>
</gene>
<keyword evidence="2" id="KW-1185">Reference proteome</keyword>
<name>A0AAD7GM92_MYCRO</name>
<evidence type="ECO:0000313" key="2">
    <source>
        <dbReference type="Proteomes" id="UP001221757"/>
    </source>
</evidence>
<organism evidence="1 2">
    <name type="scientific">Mycena rosella</name>
    <name type="common">Pink bonnet</name>
    <name type="synonym">Agaricus rosellus</name>
    <dbReference type="NCBI Taxonomy" id="1033263"/>
    <lineage>
        <taxon>Eukaryota</taxon>
        <taxon>Fungi</taxon>
        <taxon>Dikarya</taxon>
        <taxon>Basidiomycota</taxon>
        <taxon>Agaricomycotina</taxon>
        <taxon>Agaricomycetes</taxon>
        <taxon>Agaricomycetidae</taxon>
        <taxon>Agaricales</taxon>
        <taxon>Marasmiineae</taxon>
        <taxon>Mycenaceae</taxon>
        <taxon>Mycena</taxon>
    </lineage>
</organism>
<sequence>MYVVPKALESLWLTARGHGLVFRVGNWGEGVLAGVGMGMVMTIYQNDPQHLSGLD</sequence>
<accession>A0AAD7GM92</accession>
<comment type="caution">
    <text evidence="1">The sequence shown here is derived from an EMBL/GenBank/DDBJ whole genome shotgun (WGS) entry which is preliminary data.</text>
</comment>